<evidence type="ECO:0000313" key="1">
    <source>
        <dbReference type="EMBL" id="DAF92758.1"/>
    </source>
</evidence>
<dbReference type="EMBL" id="BK016072">
    <property type="protein sequence ID" value="DAF92758.1"/>
    <property type="molecule type" value="Genomic_DNA"/>
</dbReference>
<sequence>MNKNRTIAYRKQLFAPETNTTVAADLEPVISIDHTNQLVAGIKSLLTVLGIVDMKPMAEGTTVKMYKTTQKNTPDQVAEGEIIALTKVERKLVKTFELTLKKFRKSTTAEAIQKVGKDKAVNETDTVFMRNIQKGIKADFFTFIKAGTGIATNLAEKKAAASNSIQGAIAGVWAKLSAYFEDMDVEPIYFLNPLDVATYLANTAITVQTAFGFQYVENFLGLGTVVLDNSVEVGKAKGTVKQNLDAVYIPTSGAVGSTFGMTSDETGMVAMKHFLDDKTAAINTLVFEGVTFYAEDASGIFTAPIAVEAAAAAASDEQQK</sequence>
<protein>
    <submittedName>
        <fullName evidence="1">Major head protein</fullName>
    </submittedName>
</protein>
<organism evidence="1">
    <name type="scientific">Siphoviridae sp. ctJLm32</name>
    <dbReference type="NCBI Taxonomy" id="2825431"/>
    <lineage>
        <taxon>Viruses</taxon>
        <taxon>Duplodnaviria</taxon>
        <taxon>Heunggongvirae</taxon>
        <taxon>Uroviricota</taxon>
        <taxon>Caudoviricetes</taxon>
    </lineage>
</organism>
<name>A0A8S5UEF4_9CAUD</name>
<accession>A0A8S5UEF4</accession>
<proteinExistence type="predicted"/>
<reference evidence="1" key="1">
    <citation type="journal article" date="2021" name="Proc. Natl. Acad. Sci. U.S.A.">
        <title>A Catalog of Tens of Thousands of Viruses from Human Metagenomes Reveals Hidden Associations with Chronic Diseases.</title>
        <authorList>
            <person name="Tisza M.J."/>
            <person name="Buck C.B."/>
        </authorList>
    </citation>
    <scope>NUCLEOTIDE SEQUENCE</scope>
    <source>
        <strain evidence="1">CtJLm32</strain>
    </source>
</reference>